<evidence type="ECO:0000256" key="8">
    <source>
        <dbReference type="HAMAP-Rule" id="MF_03185"/>
    </source>
</evidence>
<evidence type="ECO:0000313" key="13">
    <source>
        <dbReference type="EMBL" id="KAG6498089.1"/>
    </source>
</evidence>
<feature type="binding site" evidence="8">
    <location>
        <position position="315"/>
    </location>
    <ligand>
        <name>substrate</name>
    </ligand>
</feature>
<dbReference type="SUPFAM" id="SSF101447">
    <property type="entry name" value="Formin homology 2 domain (FH2 domain)"/>
    <property type="match status" value="1"/>
</dbReference>
<feature type="binding site" evidence="8">
    <location>
        <position position="103"/>
    </location>
    <ligand>
        <name>diphosphate</name>
        <dbReference type="ChEBI" id="CHEBI:33019"/>
    </ligand>
</feature>
<comment type="catalytic activity">
    <reaction evidence="8">
        <text>beta-D-fructose 6-phosphate + diphosphate = beta-D-fructose 1,6-bisphosphate + phosphate + H(+)</text>
        <dbReference type="Rhea" id="RHEA:13613"/>
        <dbReference type="ChEBI" id="CHEBI:15378"/>
        <dbReference type="ChEBI" id="CHEBI:32966"/>
        <dbReference type="ChEBI" id="CHEBI:33019"/>
        <dbReference type="ChEBI" id="CHEBI:43474"/>
        <dbReference type="ChEBI" id="CHEBI:57634"/>
        <dbReference type="EC" id="2.7.1.90"/>
    </reaction>
</comment>
<sequence>MATASSLPPNGAAVKGPYPGRLTSVYSDVQTSRLNHSLPLPSILKAPFELCDGPRSSAAGNPDEIAKLFPNLFGQPSAKLVPAGSGPSDLPGSLKIGVVLSGGQAPGGHNVISGIFDYLQDRTKGSILYGFRGGPAGIMKRKYVELTHDFVYPYRNQFKQAEDTVTELDLDGLVVIGGDDSNTNACLLAENFRQKKMKTQLIGCPKTIDGDLKCKEVPTSFGFDTACKIYSEMIGNVMIDARSTGKYYHFVRLMGRAASHITLECALQTHPNIAIIGEEVAAKKQTLKNVTDYITDIICKRAELGYNYGVVLIPEGLIDFIPEVQQLIAELNEILAHDVVDAEGLWKTKLQQQSKVLFEFLPQAIQDQLLLERDPHGNVQVAKIETEKMLISMVETELQNRKLEGKYAGNFKGQSHFFGYEGRCGLPTNFDANYCYALGYAAGALLHSGKTGLISSVGNLSAPVDEWTVGGTALTSLMDVERRHGKFKPVIKKAMVELDGGPFSKFASMRDEWAIKNRYISPAAFEINVNPKSGEHKQGDSYVKLEIFEKAFPSVRVAVAITASSSIALCALLFAGFFFLAQRLQVRVGDGALPERSDSAPKGQTASGGIVDENGLDAIYWREFNEKRCPFCHNELDASEVREQGDSGGGGGGGDADGSSPENPGRVQERPLLPAGSISSSQSFSSEQSTPSVFSFAAVRTAGSAKHMGVSRQESATRSAGRSNSESSLSSAALPPPSLPPHRPTMTSIAASVPLPASESNAPPPRQPPATTKSSAAPPAPPPPPVAKSIPAGPPPPPPPPGKTPPAAPSRPPLPPPAPPTGGGRTAIGPSAMPPQSSAAAAAKKLKPLHWDKMNPDNAQHSMVWDKITDGDLTLADMVFDLILLRPGVSASGQEADITLRMSCLFDEDILEVLFGTMATNRKSPAGGKAGGASGNSGPSTQTTVISFLDPRRSQNIAIVLRSLSLSRSDILDALVEGRGLPVEVLERLTKVAPTEEEAALIRSYDGNPGKLTEADSFLFHILRAVPSPFARFNAMLFRANYEHEVAQLRQSLQTMEAACKEMKTRGLLLKLLEAVLKAGNLMNAGTARGNAQAFNLSALCKLSDVKSADGSTTLLQFVVEEVVRSEGKRLVVKRNHSFGPTTLDRTTSHSGASGTREEREKEYIKLGLPIVGGISDEFSSVKKAASIDPDALAGTCSSLTARLAEIQQFLGTCGNDGFTREMREFAAAAAEDLRAARAEQGRVMELVRGVTDYYQPGSSRAKGSHPMLLFVIVRDFLNMVDKTCVDIARNLQTKKKPQQAEASGSQRKPVARFPCLPPNFLSENPKSESSSDDDEAGS</sequence>
<feature type="compositionally biased region" description="Gly residues" evidence="11">
    <location>
        <begin position="646"/>
        <end position="656"/>
    </location>
</feature>
<feature type="region of interest" description="Disordered" evidence="11">
    <location>
        <begin position="1294"/>
        <end position="1339"/>
    </location>
</feature>
<dbReference type="SMART" id="SM00498">
    <property type="entry name" value="FH2"/>
    <property type="match status" value="1"/>
</dbReference>
<dbReference type="InterPro" id="IPR015425">
    <property type="entry name" value="FH2_Formin"/>
</dbReference>
<feature type="active site" description="Proton acceptor" evidence="8">
    <location>
        <position position="209"/>
    </location>
</feature>
<feature type="compositionally biased region" description="Pro residues" evidence="11">
    <location>
        <begin position="734"/>
        <end position="743"/>
    </location>
</feature>
<keyword evidence="2 8" id="KW-0021">Allosteric enzyme</keyword>
<dbReference type="Pfam" id="PF00365">
    <property type="entry name" value="PFK"/>
    <property type="match status" value="1"/>
</dbReference>
<dbReference type="GO" id="GO:0047334">
    <property type="term" value="F:diphosphate-fructose-6-phosphate 1-phosphotransferase activity"/>
    <property type="evidence" value="ECO:0007669"/>
    <property type="project" value="UniProtKB-EC"/>
</dbReference>
<feature type="binding site" evidence="8">
    <location>
        <position position="179"/>
    </location>
    <ligand>
        <name>Mg(2+)</name>
        <dbReference type="ChEBI" id="CHEBI:18420"/>
        <note>catalytic</note>
    </ligand>
</feature>
<dbReference type="GO" id="GO:0003872">
    <property type="term" value="F:6-phosphofructokinase activity"/>
    <property type="evidence" value="ECO:0007669"/>
    <property type="project" value="UniProtKB-UniRule"/>
</dbReference>
<evidence type="ECO:0000256" key="5">
    <source>
        <dbReference type="ARBA" id="ARBA00022777"/>
    </source>
</evidence>
<feature type="coiled-coil region" evidence="10">
    <location>
        <begin position="1039"/>
        <end position="1066"/>
    </location>
</feature>
<feature type="site" description="Important for catalytic activity; stabilizes the transition state when the phosphoryl donor is PPi" evidence="8">
    <location>
        <position position="206"/>
    </location>
</feature>
<feature type="binding site" evidence="8">
    <location>
        <begin position="420"/>
        <end position="423"/>
    </location>
    <ligand>
        <name>substrate</name>
    </ligand>
</feature>
<evidence type="ECO:0000313" key="14">
    <source>
        <dbReference type="Proteomes" id="UP000734854"/>
    </source>
</evidence>
<evidence type="ECO:0000256" key="4">
    <source>
        <dbReference type="ARBA" id="ARBA00022723"/>
    </source>
</evidence>
<gene>
    <name evidence="8" type="primary">PFP-BETA</name>
    <name evidence="13" type="ORF">ZIOFF_045998</name>
</gene>
<evidence type="ECO:0000256" key="1">
    <source>
        <dbReference type="ARBA" id="ARBA00022490"/>
    </source>
</evidence>
<evidence type="ECO:0000256" key="11">
    <source>
        <dbReference type="SAM" id="MobiDB-lite"/>
    </source>
</evidence>
<dbReference type="FunFam" id="1.10.10.480:FF:000002">
    <property type="entry name" value="Pyrophosphate--fructose 6-phosphate 1-phosphotransferase subunit beta"/>
    <property type="match status" value="1"/>
</dbReference>
<evidence type="ECO:0000256" key="6">
    <source>
        <dbReference type="ARBA" id="ARBA00022842"/>
    </source>
</evidence>
<dbReference type="NCBIfam" id="TIGR02477">
    <property type="entry name" value="PFKA_PPi"/>
    <property type="match status" value="1"/>
</dbReference>
<evidence type="ECO:0000259" key="12">
    <source>
        <dbReference type="PROSITE" id="PS51444"/>
    </source>
</evidence>
<evidence type="ECO:0000256" key="3">
    <source>
        <dbReference type="ARBA" id="ARBA00022679"/>
    </source>
</evidence>
<keyword evidence="3 8" id="KW-0808">Transferase</keyword>
<dbReference type="Proteomes" id="UP000734854">
    <property type="component" value="Unassembled WGS sequence"/>
</dbReference>
<comment type="similarity">
    <text evidence="9">Belongs to the formin-like family.</text>
</comment>
<comment type="subunit">
    <text evidence="8">Tetramer of two alpha (regulatory) and two beta (catalytic) chains.</text>
</comment>
<feature type="binding site" evidence="8">
    <location>
        <begin position="254"/>
        <end position="256"/>
    </location>
    <ligand>
        <name>substrate</name>
    </ligand>
</feature>
<keyword evidence="5 8" id="KW-0418">Kinase</keyword>
<feature type="binding site" evidence="8">
    <location>
        <begin position="207"/>
        <end position="209"/>
    </location>
    <ligand>
        <name>substrate</name>
    </ligand>
</feature>
<keyword evidence="7 8" id="KW-0324">Glycolysis</keyword>
<keyword evidence="10" id="KW-0175">Coiled coil</keyword>
<feature type="site" description="Important for catalytic activity and substrate specificity; stabilizes the transition state when the phosphoryl donor is PPi; prevents ATP from binding by mimicking the alpha-phosphate group of ATP" evidence="8">
    <location>
        <position position="180"/>
    </location>
</feature>
<dbReference type="GO" id="GO:0005829">
    <property type="term" value="C:cytosol"/>
    <property type="evidence" value="ECO:0007669"/>
    <property type="project" value="TreeGrafter"/>
</dbReference>
<comment type="subcellular location">
    <subcellularLocation>
        <location evidence="8">Cytoplasm</location>
    </subcellularLocation>
</comment>
<comment type="similarity">
    <text evidence="8">Belongs to the phosphofructokinase type A (PFKA) family. PPi-dependent PFK group II subfamily. Clade 'Long' sub-subfamily.</text>
</comment>
<name>A0A8J5G4S2_ZINOF</name>
<dbReference type="PANTHER" id="PTHR43650">
    <property type="entry name" value="PYROPHOSPHATE--FRUCTOSE 6-PHOSPHATE 1-PHOSPHOTRANSFERASE"/>
    <property type="match status" value="1"/>
</dbReference>
<dbReference type="GO" id="GO:0015979">
    <property type="term" value="P:photosynthesis"/>
    <property type="evidence" value="ECO:0007669"/>
    <property type="project" value="TreeGrafter"/>
</dbReference>
<feature type="region of interest" description="Disordered" evidence="11">
    <location>
        <begin position="1139"/>
        <end position="1160"/>
    </location>
</feature>
<keyword evidence="1 8" id="KW-0963">Cytoplasm</keyword>
<keyword evidence="6 8" id="KW-0460">Magnesium</keyword>
<dbReference type="EMBL" id="JACMSC010000012">
    <property type="protein sequence ID" value="KAG6498089.1"/>
    <property type="molecule type" value="Genomic_DNA"/>
</dbReference>
<feature type="compositionally biased region" description="Low complexity" evidence="11">
    <location>
        <begin position="718"/>
        <end position="733"/>
    </location>
</feature>
<evidence type="ECO:0000256" key="9">
    <source>
        <dbReference type="RuleBase" id="RU361260"/>
    </source>
</evidence>
<dbReference type="SUPFAM" id="SSF53784">
    <property type="entry name" value="Phosphofructokinase"/>
    <property type="match status" value="1"/>
</dbReference>
<dbReference type="Gene3D" id="3.40.50.460">
    <property type="entry name" value="Phosphofructokinase domain"/>
    <property type="match status" value="1"/>
</dbReference>
<comment type="function">
    <text evidence="8">Catalytic subunit of pyrophosphate--fructose 6-phosphate 1-phosphotransferase. Catalyzes the phosphorylation of D-fructose 6-phosphate, the first committing step of glycolysis. Uses inorganic phosphate (PPi) as phosphoryl donor instead of ATP like common ATP-dependent phosphofructokinases (ATP-PFKs), which renders the reaction reversible, and can thus function both in glycolysis and gluconeogenesis.</text>
</comment>
<dbReference type="InterPro" id="IPR035966">
    <property type="entry name" value="PKF_sf"/>
</dbReference>
<dbReference type="HAMAP" id="MF_01980">
    <property type="entry name" value="Phosphofructokinase_II_Long"/>
    <property type="match status" value="1"/>
</dbReference>
<evidence type="ECO:0000256" key="7">
    <source>
        <dbReference type="ARBA" id="ARBA00023152"/>
    </source>
</evidence>
<feature type="binding site" evidence="8">
    <location>
        <begin position="246"/>
        <end position="247"/>
    </location>
    <ligand>
        <name>substrate</name>
        <note>ligand shared between dimeric partners</note>
    </ligand>
</feature>
<reference evidence="13 14" key="1">
    <citation type="submission" date="2020-08" db="EMBL/GenBank/DDBJ databases">
        <title>Plant Genome Project.</title>
        <authorList>
            <person name="Zhang R.-G."/>
        </authorList>
    </citation>
    <scope>NUCLEOTIDE SEQUENCE [LARGE SCALE GENOMIC DNA]</scope>
    <source>
        <tissue evidence="13">Rhizome</tissue>
    </source>
</reference>
<comment type="caution">
    <text evidence="8">Lacks conserved residue(s) required for the propagation of feature annotation.</text>
</comment>
<feature type="domain" description="FH2" evidence="12">
    <location>
        <begin position="836"/>
        <end position="1307"/>
    </location>
</feature>
<dbReference type="InterPro" id="IPR000023">
    <property type="entry name" value="Phosphofructokinase_dom"/>
</dbReference>
<feature type="region of interest" description="Disordered" evidence="11">
    <location>
        <begin position="641"/>
        <end position="689"/>
    </location>
</feature>
<evidence type="ECO:0000256" key="10">
    <source>
        <dbReference type="SAM" id="Coils"/>
    </source>
</evidence>
<dbReference type="InterPro" id="IPR011183">
    <property type="entry name" value="PfpB_PPi_PFK"/>
</dbReference>
<dbReference type="InterPro" id="IPR042201">
    <property type="entry name" value="FH2_Formin_sf"/>
</dbReference>
<dbReference type="EC" id="2.7.1.90" evidence="8"/>
<keyword evidence="14" id="KW-1185">Reference proteome</keyword>
<feature type="compositionally biased region" description="Low complexity" evidence="11">
    <location>
        <begin position="827"/>
        <end position="843"/>
    </location>
</feature>
<dbReference type="NCBIfam" id="NF005482">
    <property type="entry name" value="PRK07085.1"/>
    <property type="match status" value="1"/>
</dbReference>
<proteinExistence type="inferred from homology"/>
<comment type="pathway">
    <text evidence="8">Carbohydrate degradation; glycolysis; D-glyceraldehyde 3-phosphate and glycerone phosphate from D-glucose: step 3/4.</text>
</comment>
<dbReference type="UniPathway" id="UPA00109">
    <property type="reaction ID" value="UER00182"/>
</dbReference>
<evidence type="ECO:0000256" key="2">
    <source>
        <dbReference type="ARBA" id="ARBA00022533"/>
    </source>
</evidence>
<keyword evidence="4 8" id="KW-0479">Metal-binding</keyword>
<dbReference type="Gene3D" id="3.40.50.450">
    <property type="match status" value="1"/>
</dbReference>
<feature type="compositionally biased region" description="Polar residues" evidence="11">
    <location>
        <begin position="1139"/>
        <end position="1154"/>
    </location>
</feature>
<dbReference type="PROSITE" id="PS51444">
    <property type="entry name" value="FH2"/>
    <property type="match status" value="1"/>
</dbReference>
<feature type="compositionally biased region" description="Low complexity" evidence="11">
    <location>
        <begin position="677"/>
        <end position="689"/>
    </location>
</feature>
<dbReference type="Gene3D" id="1.20.58.2220">
    <property type="entry name" value="Formin, FH2 domain"/>
    <property type="match status" value="1"/>
</dbReference>
<dbReference type="Gene3D" id="1.10.10.480">
    <property type="entry name" value="Phosphofructokinase, domain 3"/>
    <property type="match status" value="1"/>
</dbReference>
<feature type="compositionally biased region" description="Pro residues" evidence="11">
    <location>
        <begin position="778"/>
        <end position="820"/>
    </location>
</feature>
<dbReference type="GO" id="GO:0009749">
    <property type="term" value="P:response to glucose"/>
    <property type="evidence" value="ECO:0007669"/>
    <property type="project" value="TreeGrafter"/>
</dbReference>
<comment type="caution">
    <text evidence="13">The sequence shown here is derived from an EMBL/GenBank/DDBJ whole genome shotgun (WGS) entry which is preliminary data.</text>
</comment>
<organism evidence="13 14">
    <name type="scientific">Zingiber officinale</name>
    <name type="common">Ginger</name>
    <name type="synonym">Amomum zingiber</name>
    <dbReference type="NCBI Taxonomy" id="94328"/>
    <lineage>
        <taxon>Eukaryota</taxon>
        <taxon>Viridiplantae</taxon>
        <taxon>Streptophyta</taxon>
        <taxon>Embryophyta</taxon>
        <taxon>Tracheophyta</taxon>
        <taxon>Spermatophyta</taxon>
        <taxon>Magnoliopsida</taxon>
        <taxon>Liliopsida</taxon>
        <taxon>Zingiberales</taxon>
        <taxon>Zingiberaceae</taxon>
        <taxon>Zingiber</taxon>
    </lineage>
</organism>
<comment type="cofactor">
    <cofactor evidence="8">
        <name>Mg(2+)</name>
        <dbReference type="ChEBI" id="CHEBI:18420"/>
    </cofactor>
</comment>
<protein>
    <recommendedName>
        <fullName evidence="8">Pyrophosphate--fructose 6-phosphate 1-phosphotransferase subunit beta</fullName>
        <shortName evidence="8">PFP</shortName>
        <ecNumber evidence="8">2.7.1.90</ecNumber>
    </recommendedName>
    <alternativeName>
        <fullName evidence="8">6-phosphofructokinase, pyrophosphate dependent</fullName>
    </alternativeName>
    <alternativeName>
        <fullName evidence="8">PPi-PFK</fullName>
    </alternativeName>
    <alternativeName>
        <fullName evidence="8">Pyrophosphate-dependent 6-phosphofructose-1-kinase</fullName>
    </alternativeName>
</protein>
<comment type="activity regulation">
    <text evidence="8">Allosterically activated by fructose 2,6-bisphosphate.</text>
</comment>
<feature type="region of interest" description="Disordered" evidence="11">
    <location>
        <begin position="703"/>
        <end position="843"/>
    </location>
</feature>
<accession>A0A8J5G4S2</accession>
<dbReference type="Pfam" id="PF02181">
    <property type="entry name" value="FH2"/>
    <property type="match status" value="1"/>
</dbReference>
<dbReference type="GO" id="GO:0046872">
    <property type="term" value="F:metal ion binding"/>
    <property type="evidence" value="ECO:0007669"/>
    <property type="project" value="UniProtKB-KW"/>
</dbReference>
<dbReference type="GO" id="GO:0005524">
    <property type="term" value="F:ATP binding"/>
    <property type="evidence" value="ECO:0007669"/>
    <property type="project" value="InterPro"/>
</dbReference>
<dbReference type="PANTHER" id="PTHR43650:SF1">
    <property type="entry name" value="PYROPHOSPHATE--FRUCTOSE 6-PHOSPHATE 1-PHOSPHOTRANSFERASE SUBUNIT BETA 2"/>
    <property type="match status" value="1"/>
</dbReference>